<reference evidence="7 8" key="1">
    <citation type="journal article" date="2014" name="Genome Biol. Evol.">
        <title>The secreted proteins of Achlya hypogyna and Thraustotheca clavata identify the ancestral oomycete secretome and reveal gene acquisitions by horizontal gene transfer.</title>
        <authorList>
            <person name="Misner I."/>
            <person name="Blouin N."/>
            <person name="Leonard G."/>
            <person name="Richards T.A."/>
            <person name="Lane C.E."/>
        </authorList>
    </citation>
    <scope>NUCLEOTIDE SEQUENCE [LARGE SCALE GENOMIC DNA]</scope>
    <source>
        <strain evidence="7 8">ATCC 34112</strain>
    </source>
</reference>
<dbReference type="AlphaFoldDB" id="A0A1W0AAF4"/>
<feature type="transmembrane region" description="Helical" evidence="5">
    <location>
        <begin position="256"/>
        <end position="280"/>
    </location>
</feature>
<feature type="transmembrane region" description="Helical" evidence="5">
    <location>
        <begin position="828"/>
        <end position="845"/>
    </location>
</feature>
<feature type="transmembrane region" description="Helical" evidence="5">
    <location>
        <begin position="341"/>
        <end position="360"/>
    </location>
</feature>
<feature type="transmembrane region" description="Helical" evidence="5">
    <location>
        <begin position="131"/>
        <end position="153"/>
    </location>
</feature>
<dbReference type="PANTHER" id="PTHR22950:SF702">
    <property type="entry name" value="AMINO ACID TRANSPORTER PROTEIN"/>
    <property type="match status" value="1"/>
</dbReference>
<evidence type="ECO:0000256" key="1">
    <source>
        <dbReference type="ARBA" id="ARBA00004141"/>
    </source>
</evidence>
<gene>
    <name evidence="7" type="ORF">THRCLA_00733</name>
</gene>
<feature type="transmembrane region" description="Helical" evidence="5">
    <location>
        <begin position="192"/>
        <end position="210"/>
    </location>
</feature>
<dbReference type="OrthoDB" id="28208at2759"/>
<name>A0A1W0AAF4_9STRA</name>
<feature type="transmembrane region" description="Helical" evidence="5">
    <location>
        <begin position="654"/>
        <end position="677"/>
    </location>
</feature>
<feature type="transmembrane region" description="Helical" evidence="5">
    <location>
        <begin position="366"/>
        <end position="392"/>
    </location>
</feature>
<feature type="transmembrane region" description="Helical" evidence="5">
    <location>
        <begin position="764"/>
        <end position="789"/>
    </location>
</feature>
<dbReference type="Proteomes" id="UP000243217">
    <property type="component" value="Unassembled WGS sequence"/>
</dbReference>
<feature type="transmembrane region" description="Helical" evidence="5">
    <location>
        <begin position="160"/>
        <end position="180"/>
    </location>
</feature>
<feature type="transmembrane region" description="Helical" evidence="5">
    <location>
        <begin position="53"/>
        <end position="76"/>
    </location>
</feature>
<evidence type="ECO:0000256" key="4">
    <source>
        <dbReference type="ARBA" id="ARBA00023136"/>
    </source>
</evidence>
<feature type="transmembrane region" description="Helical" evidence="5">
    <location>
        <begin position="1039"/>
        <end position="1059"/>
    </location>
</feature>
<feature type="transmembrane region" description="Helical" evidence="5">
    <location>
        <begin position="222"/>
        <end position="244"/>
    </location>
</feature>
<comment type="subcellular location">
    <subcellularLocation>
        <location evidence="1">Membrane</location>
        <topology evidence="1">Multi-pass membrane protein</topology>
    </subcellularLocation>
</comment>
<proteinExistence type="predicted"/>
<evidence type="ECO:0000256" key="5">
    <source>
        <dbReference type="SAM" id="Phobius"/>
    </source>
</evidence>
<dbReference type="GO" id="GO:0016020">
    <property type="term" value="C:membrane"/>
    <property type="evidence" value="ECO:0007669"/>
    <property type="project" value="UniProtKB-SubCell"/>
</dbReference>
<evidence type="ECO:0000313" key="8">
    <source>
        <dbReference type="Proteomes" id="UP000243217"/>
    </source>
</evidence>
<keyword evidence="8" id="KW-1185">Reference proteome</keyword>
<feature type="transmembrane region" description="Helical" evidence="5">
    <location>
        <begin position="21"/>
        <end position="41"/>
    </location>
</feature>
<dbReference type="PANTHER" id="PTHR22950">
    <property type="entry name" value="AMINO ACID TRANSPORTER"/>
    <property type="match status" value="1"/>
</dbReference>
<feature type="transmembrane region" description="Helical" evidence="5">
    <location>
        <begin position="626"/>
        <end position="647"/>
    </location>
</feature>
<evidence type="ECO:0000313" key="7">
    <source>
        <dbReference type="EMBL" id="OQS07263.1"/>
    </source>
</evidence>
<organism evidence="7 8">
    <name type="scientific">Thraustotheca clavata</name>
    <dbReference type="NCBI Taxonomy" id="74557"/>
    <lineage>
        <taxon>Eukaryota</taxon>
        <taxon>Sar</taxon>
        <taxon>Stramenopiles</taxon>
        <taxon>Oomycota</taxon>
        <taxon>Saprolegniomycetes</taxon>
        <taxon>Saprolegniales</taxon>
        <taxon>Achlyaceae</taxon>
        <taxon>Thraustotheca</taxon>
    </lineage>
</organism>
<feature type="transmembrane region" description="Helical" evidence="5">
    <location>
        <begin position="413"/>
        <end position="433"/>
    </location>
</feature>
<keyword evidence="2 5" id="KW-0812">Transmembrane</keyword>
<evidence type="ECO:0000256" key="3">
    <source>
        <dbReference type="ARBA" id="ARBA00022989"/>
    </source>
</evidence>
<dbReference type="EMBL" id="JNBS01000258">
    <property type="protein sequence ID" value="OQS07263.1"/>
    <property type="molecule type" value="Genomic_DNA"/>
</dbReference>
<feature type="transmembrane region" description="Helical" evidence="5">
    <location>
        <begin position="445"/>
        <end position="462"/>
    </location>
</feature>
<evidence type="ECO:0000259" key="6">
    <source>
        <dbReference type="Pfam" id="PF01490"/>
    </source>
</evidence>
<feature type="transmembrane region" description="Helical" evidence="5">
    <location>
        <begin position="689"/>
        <end position="708"/>
    </location>
</feature>
<dbReference type="STRING" id="74557.A0A1W0AAF4"/>
<feature type="domain" description="Amino acid transporter transmembrane" evidence="6">
    <location>
        <begin position="340"/>
        <end position="474"/>
    </location>
</feature>
<accession>A0A1W0AAF4</accession>
<comment type="caution">
    <text evidence="7">The sequence shown here is derived from an EMBL/GenBank/DDBJ whole genome shotgun (WGS) entry which is preliminary data.</text>
</comment>
<dbReference type="GO" id="GO:0015179">
    <property type="term" value="F:L-amino acid transmembrane transporter activity"/>
    <property type="evidence" value="ECO:0007669"/>
    <property type="project" value="TreeGrafter"/>
</dbReference>
<feature type="transmembrane region" description="Helical" evidence="5">
    <location>
        <begin position="980"/>
        <end position="998"/>
    </location>
</feature>
<keyword evidence="4 5" id="KW-0472">Membrane</keyword>
<protein>
    <submittedName>
        <fullName evidence="7">Amino Acid/Auxin Permease (AAAP) Family</fullName>
    </submittedName>
</protein>
<feature type="transmembrane region" description="Helical" evidence="5">
    <location>
        <begin position="939"/>
        <end position="960"/>
    </location>
</feature>
<feature type="transmembrane region" description="Helical" evidence="5">
    <location>
        <begin position="801"/>
        <end position="822"/>
    </location>
</feature>
<feature type="domain" description="Amino acid transporter transmembrane" evidence="6">
    <location>
        <begin position="686"/>
        <end position="1058"/>
    </location>
</feature>
<feature type="transmembrane region" description="Helical" evidence="5">
    <location>
        <begin position="720"/>
        <end position="744"/>
    </location>
</feature>
<sequence>MEYTPLLERNMSSFLWRPRGTPLSSYAVLMGSMLGAGILTLPNTVVLATVVPSVLLLLANAALTGLSFVCLALVAESSESYSYEAIGSLFFSRLEMTFLRIVTLVPLFGGAVMYIVIAIDMLSSFIPMSRHAIAFIFILCAFPLCVPDTLYSLRHASSMVVFCVLYVVAVLVYHAVGLPWPSNSQSITLEGLALTVPIQTLSFCCHFNFVRAYGELFNKKKIAPIAASTLASGLVLYITASLAGYVCLHGSPPADILTGFALSDISFTTVKLALGISMWCKTPMVFQPFREIIEIWYMRPNIEHLRLTYRVSLILTKMSDRRLLLPRMSERRTRFQNDASFLTLAASALGVGVLVLPSTIAKASLFPSLVALSSVAIAAFASLHSLGVVATATQASSYEAISKRLCSARHAQLIRGVTLLPLAGSIVIYLLVVMELMSPFVPLERPALCAIFCSLVFPLCLPDIVPHFLHWTRLMILLCALHLTCNLFIYSTTNPWPEKEEELTRIDWIDISYIVPVHLSSFLYNLQLLKSHLYGSYGIWICPTSNILSSFPTSDYSIDIVRIFFSLTLLLTIPRAYFPLRRAIEDSYFAERKSVGRLFFRILATLLFFLVVGCFAIANVDLSQTLFWFGATVGSAVMLIIPGYFLFQVTQGPAFALPGIALYKLLALLLMVLGGLVTFEKPLEAKGTFWTSTFALVGTMMGAGALALPSTMSQTNIASCIVIFFIMAIYSFVSCSACVVTADATGQYSYEEMSAVLFGRGRQWFVRLLTLILLFGIIAMFMVVSMDLLHPFVEAYVSRTTIGLIFTFVAIPLCLADSLYALRYSNSIVVGCMMYIFVVLFIRAIQDGGLPKEQPPVTLHGVLYTIPLQALSFGCQINSIRVYGELKHKSQMHGVNFATMFFGLIVYVLFTLFGYICFHGNASADILTGFSTNDPLVNSVRMVLGTCIVLKIPLIFQPFVQVLQIVTVGVENGGVSQTTKYITTIGSLFAAYVVAITCKDLSMIMGLVGAIGDILINFAVPGMFIWQVGINQMNEKLKWGGIFLTLSGMAMCIVSLIGMM</sequence>
<feature type="transmembrane region" description="Helical" evidence="5">
    <location>
        <begin position="97"/>
        <end position="119"/>
    </location>
</feature>
<dbReference type="Pfam" id="PF01490">
    <property type="entry name" value="Aa_trans"/>
    <property type="match status" value="4"/>
</dbReference>
<feature type="transmembrane region" description="Helical" evidence="5">
    <location>
        <begin position="560"/>
        <end position="578"/>
    </location>
</feature>
<feature type="domain" description="Amino acid transporter transmembrane" evidence="6">
    <location>
        <begin position="545"/>
        <end position="677"/>
    </location>
</feature>
<keyword evidence="3 5" id="KW-1133">Transmembrane helix</keyword>
<feature type="transmembrane region" description="Helical" evidence="5">
    <location>
        <begin position="598"/>
        <end position="620"/>
    </location>
</feature>
<evidence type="ECO:0000256" key="2">
    <source>
        <dbReference type="ARBA" id="ARBA00022692"/>
    </source>
</evidence>
<dbReference type="InterPro" id="IPR013057">
    <property type="entry name" value="AA_transpt_TM"/>
</dbReference>
<feature type="domain" description="Amino acid transporter transmembrane" evidence="6">
    <location>
        <begin position="20"/>
        <end position="308"/>
    </location>
</feature>
<feature type="transmembrane region" description="Helical" evidence="5">
    <location>
        <begin position="897"/>
        <end position="918"/>
    </location>
</feature>
<feature type="transmembrane region" description="Helical" evidence="5">
    <location>
        <begin position="1005"/>
        <end position="1027"/>
    </location>
</feature>